<keyword evidence="1" id="KW-0812">Transmembrane</keyword>
<organism evidence="2 3">
    <name type="scientific">Fusarium kuroshium</name>
    <dbReference type="NCBI Taxonomy" id="2010991"/>
    <lineage>
        <taxon>Eukaryota</taxon>
        <taxon>Fungi</taxon>
        <taxon>Dikarya</taxon>
        <taxon>Ascomycota</taxon>
        <taxon>Pezizomycotina</taxon>
        <taxon>Sordariomycetes</taxon>
        <taxon>Hypocreomycetidae</taxon>
        <taxon>Hypocreales</taxon>
        <taxon>Nectriaceae</taxon>
        <taxon>Fusarium</taxon>
        <taxon>Fusarium solani species complex</taxon>
    </lineage>
</organism>
<evidence type="ECO:0000256" key="1">
    <source>
        <dbReference type="SAM" id="Phobius"/>
    </source>
</evidence>
<reference evidence="2 3" key="1">
    <citation type="submission" date="2017-06" db="EMBL/GenBank/DDBJ databases">
        <title>Comparative genomic analysis of Ambrosia Fusariam Clade fungi.</title>
        <authorList>
            <person name="Stajich J.E."/>
            <person name="Carrillo J."/>
            <person name="Kijimoto T."/>
            <person name="Eskalen A."/>
            <person name="O'Donnell K."/>
            <person name="Kasson M."/>
        </authorList>
    </citation>
    <scope>NUCLEOTIDE SEQUENCE [LARGE SCALE GENOMIC DNA]</scope>
    <source>
        <strain evidence="2">UCR3666</strain>
    </source>
</reference>
<sequence>MGGIMSCIRSVFQTIGDAIMAVISGIGNIIHALISAIVRFCGIIVSFLTCGYCGSRTGRARRRTGRHMRTTRV</sequence>
<comment type="caution">
    <text evidence="2">The sequence shown here is derived from an EMBL/GenBank/DDBJ whole genome shotgun (WGS) entry which is preliminary data.</text>
</comment>
<dbReference type="AlphaFoldDB" id="A0A3M2S8P0"/>
<evidence type="ECO:0000313" key="3">
    <source>
        <dbReference type="Proteomes" id="UP000277212"/>
    </source>
</evidence>
<feature type="transmembrane region" description="Helical" evidence="1">
    <location>
        <begin position="29"/>
        <end position="53"/>
    </location>
</feature>
<dbReference type="Proteomes" id="UP000277212">
    <property type="component" value="Unassembled WGS sequence"/>
</dbReference>
<dbReference type="EMBL" id="NKUJ01000105">
    <property type="protein sequence ID" value="RMJ13572.1"/>
    <property type="molecule type" value="Genomic_DNA"/>
</dbReference>
<dbReference type="OrthoDB" id="5230947at2759"/>
<evidence type="ECO:0000313" key="2">
    <source>
        <dbReference type="EMBL" id="RMJ13572.1"/>
    </source>
</evidence>
<protein>
    <submittedName>
        <fullName evidence="2">Uncharacterized protein</fullName>
    </submittedName>
</protein>
<keyword evidence="3" id="KW-1185">Reference proteome</keyword>
<accession>A0A3M2S8P0</accession>
<name>A0A3M2S8P0_9HYPO</name>
<keyword evidence="1" id="KW-0472">Membrane</keyword>
<gene>
    <name evidence="2" type="ORF">CDV36_006780</name>
</gene>
<keyword evidence="1" id="KW-1133">Transmembrane helix</keyword>
<proteinExistence type="predicted"/>